<comment type="caution">
    <text evidence="6">The sequence shown here is derived from an EMBL/GenBank/DDBJ whole genome shotgun (WGS) entry which is preliminary data.</text>
</comment>
<dbReference type="Gene3D" id="3.20.20.370">
    <property type="entry name" value="Glycoside hydrolase/deacetylase"/>
    <property type="match status" value="1"/>
</dbReference>
<accession>A0ABR5IT59</accession>
<evidence type="ECO:0008006" key="8">
    <source>
        <dbReference type="Google" id="ProtNLM"/>
    </source>
</evidence>
<keyword evidence="4" id="KW-0460">Magnesium</keyword>
<dbReference type="InterPro" id="IPR011330">
    <property type="entry name" value="Glyco_hydro/deAcase_b/a-brl"/>
</dbReference>
<evidence type="ECO:0000256" key="5">
    <source>
        <dbReference type="ARBA" id="ARBA00023277"/>
    </source>
</evidence>
<organism evidence="6 7">
    <name type="scientific">Streptomyces varsoviensis</name>
    <dbReference type="NCBI Taxonomy" id="67373"/>
    <lineage>
        <taxon>Bacteria</taxon>
        <taxon>Bacillati</taxon>
        <taxon>Actinomycetota</taxon>
        <taxon>Actinomycetes</taxon>
        <taxon>Kitasatosporales</taxon>
        <taxon>Streptomycetaceae</taxon>
        <taxon>Streptomyces</taxon>
    </lineage>
</organism>
<evidence type="ECO:0000313" key="7">
    <source>
        <dbReference type="Proteomes" id="UP000037020"/>
    </source>
</evidence>
<reference evidence="6 7" key="1">
    <citation type="submission" date="2015-07" db="EMBL/GenBank/DDBJ databases">
        <authorList>
            <person name="Ju K.-S."/>
            <person name="Doroghazi J.R."/>
            <person name="Metcalf W.W."/>
        </authorList>
    </citation>
    <scope>NUCLEOTIDE SEQUENCE [LARGE SCALE GENOMIC DNA]</scope>
    <source>
        <strain evidence="6 7">NRRL B-3589</strain>
    </source>
</reference>
<keyword evidence="5" id="KW-0119">Carbohydrate metabolism</keyword>
<dbReference type="Pfam" id="PF04794">
    <property type="entry name" value="YdjC"/>
    <property type="match status" value="1"/>
</dbReference>
<keyword evidence="3" id="KW-0378">Hydrolase</keyword>
<evidence type="ECO:0000313" key="6">
    <source>
        <dbReference type="EMBL" id="KOG58327.1"/>
    </source>
</evidence>
<sequence length="296" mass="32486">MGLRAIQTRGRRGGRPVRPRLLIFSADDYGLSEDISRGILRAHDTGLVSSVSVLAVGPAVVRAAAGLRDRPGLGVGAHLAAVGEDPPLLSQREIPTLVDRRGAFKTGWRSFMTAAMAGRVDMADVRREYDAQLERLVRDLRLRPGHIDTHQHLHLYPPIARVVTELATRWGITAVRVPTSAVPGPRGMVIRRWSRSLSTRLRAAGLAFPAGYGGLDEAGSLTLSSAERLLERLARGPARTIEVNFHPGEPSAADRLRYAWGYRWEEELAGLTSPALRETLRRLDLRLGRFTDLPAP</sequence>
<dbReference type="EMBL" id="LGUT01004177">
    <property type="protein sequence ID" value="KOG58327.1"/>
    <property type="molecule type" value="Genomic_DNA"/>
</dbReference>
<evidence type="ECO:0000256" key="2">
    <source>
        <dbReference type="ARBA" id="ARBA00022723"/>
    </source>
</evidence>
<keyword evidence="2" id="KW-0479">Metal-binding</keyword>
<evidence type="ECO:0000256" key="3">
    <source>
        <dbReference type="ARBA" id="ARBA00022801"/>
    </source>
</evidence>
<keyword evidence="7" id="KW-1185">Reference proteome</keyword>
<dbReference type="InterPro" id="IPR006879">
    <property type="entry name" value="YdjC-like"/>
</dbReference>
<proteinExistence type="predicted"/>
<comment type="cofactor">
    <cofactor evidence="1">
        <name>Mg(2+)</name>
        <dbReference type="ChEBI" id="CHEBI:18420"/>
    </cofactor>
</comment>
<dbReference type="SUPFAM" id="SSF88713">
    <property type="entry name" value="Glycoside hydrolase/deacetylase"/>
    <property type="match status" value="1"/>
</dbReference>
<dbReference type="PANTHER" id="PTHR31609">
    <property type="entry name" value="YDJC DEACETYLASE FAMILY MEMBER"/>
    <property type="match status" value="1"/>
</dbReference>
<dbReference type="PANTHER" id="PTHR31609:SF1">
    <property type="entry name" value="CARBOHYDRATE DEACETYLASE"/>
    <property type="match status" value="1"/>
</dbReference>
<evidence type="ECO:0000256" key="4">
    <source>
        <dbReference type="ARBA" id="ARBA00022842"/>
    </source>
</evidence>
<dbReference type="Proteomes" id="UP000037020">
    <property type="component" value="Unassembled WGS sequence"/>
</dbReference>
<evidence type="ECO:0000256" key="1">
    <source>
        <dbReference type="ARBA" id="ARBA00001946"/>
    </source>
</evidence>
<name>A0ABR5IT59_9ACTN</name>
<protein>
    <recommendedName>
        <fullName evidence="8">ChbG/HpnK family deacetylase</fullName>
    </recommendedName>
</protein>
<gene>
    <name evidence="6" type="ORF">ADK38_42905</name>
</gene>